<gene>
    <name evidence="2" type="ORF">F511_43580</name>
</gene>
<dbReference type="Proteomes" id="UP000250235">
    <property type="component" value="Unassembled WGS sequence"/>
</dbReference>
<organism evidence="2 3">
    <name type="scientific">Dorcoceras hygrometricum</name>
    <dbReference type="NCBI Taxonomy" id="472368"/>
    <lineage>
        <taxon>Eukaryota</taxon>
        <taxon>Viridiplantae</taxon>
        <taxon>Streptophyta</taxon>
        <taxon>Embryophyta</taxon>
        <taxon>Tracheophyta</taxon>
        <taxon>Spermatophyta</taxon>
        <taxon>Magnoliopsida</taxon>
        <taxon>eudicotyledons</taxon>
        <taxon>Gunneridae</taxon>
        <taxon>Pentapetalae</taxon>
        <taxon>asterids</taxon>
        <taxon>lamiids</taxon>
        <taxon>Lamiales</taxon>
        <taxon>Gesneriaceae</taxon>
        <taxon>Didymocarpoideae</taxon>
        <taxon>Trichosporeae</taxon>
        <taxon>Loxocarpinae</taxon>
        <taxon>Dorcoceras</taxon>
    </lineage>
</organism>
<evidence type="ECO:0000313" key="2">
    <source>
        <dbReference type="EMBL" id="KZV58616.1"/>
    </source>
</evidence>
<feature type="region of interest" description="Disordered" evidence="1">
    <location>
        <begin position="1"/>
        <end position="106"/>
    </location>
</feature>
<evidence type="ECO:0000256" key="1">
    <source>
        <dbReference type="SAM" id="MobiDB-lite"/>
    </source>
</evidence>
<protein>
    <submittedName>
        <fullName evidence="2">Pentatricopeptide repeat-containing protein chloroplastic</fullName>
    </submittedName>
</protein>
<evidence type="ECO:0000313" key="3">
    <source>
        <dbReference type="Proteomes" id="UP000250235"/>
    </source>
</evidence>
<dbReference type="AlphaFoldDB" id="A0A2Z7DFG7"/>
<accession>A0A2Z7DFG7</accession>
<name>A0A2Z7DFG7_9LAMI</name>
<reference evidence="2 3" key="1">
    <citation type="journal article" date="2015" name="Proc. Natl. Acad. Sci. U.S.A.">
        <title>The resurrection genome of Boea hygrometrica: A blueprint for survival of dehydration.</title>
        <authorList>
            <person name="Xiao L."/>
            <person name="Yang G."/>
            <person name="Zhang L."/>
            <person name="Yang X."/>
            <person name="Zhao S."/>
            <person name="Ji Z."/>
            <person name="Zhou Q."/>
            <person name="Hu M."/>
            <person name="Wang Y."/>
            <person name="Chen M."/>
            <person name="Xu Y."/>
            <person name="Jin H."/>
            <person name="Xiao X."/>
            <person name="Hu G."/>
            <person name="Bao F."/>
            <person name="Hu Y."/>
            <person name="Wan P."/>
            <person name="Li L."/>
            <person name="Deng X."/>
            <person name="Kuang T."/>
            <person name="Xiang C."/>
            <person name="Zhu J.K."/>
            <person name="Oliver M.J."/>
            <person name="He Y."/>
        </authorList>
    </citation>
    <scope>NUCLEOTIDE SEQUENCE [LARGE SCALE GENOMIC DNA]</scope>
    <source>
        <strain evidence="3">cv. XS01</strain>
    </source>
</reference>
<proteinExistence type="predicted"/>
<sequence length="106" mass="11156">MQCSPRSRRDQPPQTHVDLSAPAILAGSLPSGPPPGPAGAIGTNHGPNRAPHLTNNASESGSPPMACDTVQPHIKYRSSHDLANVSSPMDHHEPPSTLTHRSTHEP</sequence>
<dbReference type="EMBL" id="KQ986501">
    <property type="protein sequence ID" value="KZV58616.1"/>
    <property type="molecule type" value="Genomic_DNA"/>
</dbReference>
<keyword evidence="3" id="KW-1185">Reference proteome</keyword>